<proteinExistence type="predicted"/>
<name>A0A368EYS0_ANCCA</name>
<accession>A0A368EYS0</accession>
<evidence type="ECO:0000313" key="3">
    <source>
        <dbReference type="Proteomes" id="UP000252519"/>
    </source>
</evidence>
<keyword evidence="3" id="KW-1185">Reference proteome</keyword>
<dbReference type="SUPFAM" id="SSF55797">
    <property type="entry name" value="PR-1-like"/>
    <property type="match status" value="1"/>
</dbReference>
<dbReference type="Gene3D" id="3.40.33.10">
    <property type="entry name" value="CAP"/>
    <property type="match status" value="1"/>
</dbReference>
<evidence type="ECO:0000259" key="1">
    <source>
        <dbReference type="Pfam" id="PF00188"/>
    </source>
</evidence>
<dbReference type="EMBL" id="JOJR01024648">
    <property type="protein sequence ID" value="RCN23919.1"/>
    <property type="molecule type" value="Genomic_DNA"/>
</dbReference>
<gene>
    <name evidence="2" type="ORF">ANCCAN_30392</name>
</gene>
<dbReference type="Pfam" id="PF00188">
    <property type="entry name" value="CAP"/>
    <property type="match status" value="1"/>
</dbReference>
<organism evidence="2 3">
    <name type="scientific">Ancylostoma caninum</name>
    <name type="common">Dog hookworm</name>
    <dbReference type="NCBI Taxonomy" id="29170"/>
    <lineage>
        <taxon>Eukaryota</taxon>
        <taxon>Metazoa</taxon>
        <taxon>Ecdysozoa</taxon>
        <taxon>Nematoda</taxon>
        <taxon>Chromadorea</taxon>
        <taxon>Rhabditida</taxon>
        <taxon>Rhabditina</taxon>
        <taxon>Rhabditomorpha</taxon>
        <taxon>Strongyloidea</taxon>
        <taxon>Ancylostomatidae</taxon>
        <taxon>Ancylostomatinae</taxon>
        <taxon>Ancylostoma</taxon>
    </lineage>
</organism>
<evidence type="ECO:0000313" key="2">
    <source>
        <dbReference type="EMBL" id="RCN23919.1"/>
    </source>
</evidence>
<sequence>MHGYTAATPRIKLSNRCNVSTVTQTQLKAWWNEATAKDLSTDPKYDAAVANFATMANAKATGFGCSYNRCGSDGKLVCLYNKKLSGTDAIYTTGAAGDECTQCDPNTLQCVEYLCQPEYQLATDTTPQPACANGKLTYDMEQMALNMNNYYR</sequence>
<dbReference type="STRING" id="29170.A0A368EYS0"/>
<dbReference type="Proteomes" id="UP000252519">
    <property type="component" value="Unassembled WGS sequence"/>
</dbReference>
<dbReference type="InterPro" id="IPR014044">
    <property type="entry name" value="CAP_dom"/>
</dbReference>
<feature type="domain" description="SCP" evidence="1">
    <location>
        <begin position="23"/>
        <end position="80"/>
    </location>
</feature>
<dbReference type="InterPro" id="IPR035940">
    <property type="entry name" value="CAP_sf"/>
</dbReference>
<comment type="caution">
    <text evidence="2">The sequence shown here is derived from an EMBL/GenBank/DDBJ whole genome shotgun (WGS) entry which is preliminary data.</text>
</comment>
<dbReference type="OrthoDB" id="5868561at2759"/>
<dbReference type="AlphaFoldDB" id="A0A368EYS0"/>
<reference evidence="2 3" key="1">
    <citation type="submission" date="2014-10" db="EMBL/GenBank/DDBJ databases">
        <title>Draft genome of the hookworm Ancylostoma caninum.</title>
        <authorList>
            <person name="Mitreva M."/>
        </authorList>
    </citation>
    <scope>NUCLEOTIDE SEQUENCE [LARGE SCALE GENOMIC DNA]</scope>
    <source>
        <strain evidence="2 3">Baltimore</strain>
    </source>
</reference>
<protein>
    <recommendedName>
        <fullName evidence="1">SCP domain-containing protein</fullName>
    </recommendedName>
</protein>